<dbReference type="EMBL" id="JBHTHX010000430">
    <property type="protein sequence ID" value="MFD0885758.1"/>
    <property type="molecule type" value="Genomic_DNA"/>
</dbReference>
<evidence type="ECO:0000313" key="2">
    <source>
        <dbReference type="Proteomes" id="UP001597024"/>
    </source>
</evidence>
<proteinExistence type="predicted"/>
<comment type="caution">
    <text evidence="1">The sequence shown here is derived from an EMBL/GenBank/DDBJ whole genome shotgun (WGS) entry which is preliminary data.</text>
</comment>
<keyword evidence="2" id="KW-1185">Reference proteome</keyword>
<name>A0ABW3DST7_9ACTN</name>
<protein>
    <submittedName>
        <fullName evidence="1">Uncharacterized protein</fullName>
    </submittedName>
</protein>
<dbReference type="Proteomes" id="UP001597024">
    <property type="component" value="Unassembled WGS sequence"/>
</dbReference>
<evidence type="ECO:0000313" key="1">
    <source>
        <dbReference type="EMBL" id="MFD0885758.1"/>
    </source>
</evidence>
<reference evidence="2" key="1">
    <citation type="journal article" date="2019" name="Int. J. Syst. Evol. Microbiol.">
        <title>The Global Catalogue of Microorganisms (GCM) 10K type strain sequencing project: providing services to taxonomists for standard genome sequencing and annotation.</title>
        <authorList>
            <consortium name="The Broad Institute Genomics Platform"/>
            <consortium name="The Broad Institute Genome Sequencing Center for Infectious Disease"/>
            <person name="Wu L."/>
            <person name="Ma J."/>
        </authorList>
    </citation>
    <scope>NUCLEOTIDE SEQUENCE [LARGE SCALE GENOMIC DNA]</scope>
    <source>
        <strain evidence="2">CCUG 62974</strain>
    </source>
</reference>
<organism evidence="1 2">
    <name type="scientific">Streptosporangium algeriense</name>
    <dbReference type="NCBI Taxonomy" id="1682748"/>
    <lineage>
        <taxon>Bacteria</taxon>
        <taxon>Bacillati</taxon>
        <taxon>Actinomycetota</taxon>
        <taxon>Actinomycetes</taxon>
        <taxon>Streptosporangiales</taxon>
        <taxon>Streptosporangiaceae</taxon>
        <taxon>Streptosporangium</taxon>
    </lineage>
</organism>
<sequence length="165" mass="16745">MTLDARLLVQLAANLTSSLDLTTVSAPLNWARQLNLADGAGAGQANRLWSDTRTVAGSATDSLDLAGSLTDPFGQALTFARIKGLIVAARTTNTTDVRITRPASNAVPLLSAAGYIPVTPGGVFVWFDPSAAGVVVTAGTGDLLDMVNSGATAATYDVVIIGAAS</sequence>
<gene>
    <name evidence="1" type="ORF">ACFQ08_14500</name>
</gene>
<accession>A0ABW3DST7</accession>